<dbReference type="Proteomes" id="UP001365405">
    <property type="component" value="Unassembled WGS sequence"/>
</dbReference>
<protein>
    <submittedName>
        <fullName evidence="2">Rhodanese-like domain-containing protein</fullName>
    </submittedName>
</protein>
<dbReference type="EMBL" id="JBBUTH010000003">
    <property type="protein sequence ID" value="MEK8049832.1"/>
    <property type="molecule type" value="Genomic_DNA"/>
</dbReference>
<accession>A0ABU9CGX9</accession>
<comment type="caution">
    <text evidence="2">The sequence shown here is derived from an EMBL/GenBank/DDBJ whole genome shotgun (WGS) entry which is preliminary data.</text>
</comment>
<dbReference type="CDD" id="cd00158">
    <property type="entry name" value="RHOD"/>
    <property type="match status" value="1"/>
</dbReference>
<dbReference type="Pfam" id="PF00581">
    <property type="entry name" value="Rhodanese"/>
    <property type="match status" value="1"/>
</dbReference>
<dbReference type="PROSITE" id="PS50206">
    <property type="entry name" value="RHODANESE_3"/>
    <property type="match status" value="1"/>
</dbReference>
<proteinExistence type="predicted"/>
<dbReference type="InterPro" id="IPR050229">
    <property type="entry name" value="GlpE_sulfurtransferase"/>
</dbReference>
<dbReference type="RefSeq" id="WP_341409507.1">
    <property type="nucleotide sequence ID" value="NZ_JBBUTH010000003.1"/>
</dbReference>
<dbReference type="InterPro" id="IPR001763">
    <property type="entry name" value="Rhodanese-like_dom"/>
</dbReference>
<dbReference type="SMART" id="SM00450">
    <property type="entry name" value="RHOD"/>
    <property type="match status" value="1"/>
</dbReference>
<keyword evidence="3" id="KW-1185">Reference proteome</keyword>
<reference evidence="2 3" key="1">
    <citation type="submission" date="2024-04" db="EMBL/GenBank/DDBJ databases">
        <title>Novel species of the genus Ideonella isolated from streams.</title>
        <authorList>
            <person name="Lu H."/>
        </authorList>
    </citation>
    <scope>NUCLEOTIDE SEQUENCE [LARGE SCALE GENOMIC DNA]</scope>
    <source>
        <strain evidence="2 3">DXS22W</strain>
    </source>
</reference>
<gene>
    <name evidence="2" type="ORF">AACH10_06260</name>
</gene>
<sequence>MKFIIDNWMLIALALSSGGLLLWQSLQKGSGVGTAEAVMLINREKGVLIDVSEPAEFAAAHPAGARNVPLAQLSGAKELPSNKALPVILTCASGARATRAANQLKKAGYERAVALQGGLAAWREASLPVEKSAA</sequence>
<evidence type="ECO:0000313" key="2">
    <source>
        <dbReference type="EMBL" id="MEK8049832.1"/>
    </source>
</evidence>
<organism evidence="2 3">
    <name type="scientific">Pseudaquabacterium inlustre</name>
    <dbReference type="NCBI Taxonomy" id="2984192"/>
    <lineage>
        <taxon>Bacteria</taxon>
        <taxon>Pseudomonadati</taxon>
        <taxon>Pseudomonadota</taxon>
        <taxon>Betaproteobacteria</taxon>
        <taxon>Burkholderiales</taxon>
        <taxon>Sphaerotilaceae</taxon>
        <taxon>Pseudaquabacterium</taxon>
    </lineage>
</organism>
<evidence type="ECO:0000259" key="1">
    <source>
        <dbReference type="PROSITE" id="PS50206"/>
    </source>
</evidence>
<dbReference type="SUPFAM" id="SSF52821">
    <property type="entry name" value="Rhodanese/Cell cycle control phosphatase"/>
    <property type="match status" value="1"/>
</dbReference>
<dbReference type="PANTHER" id="PTHR43031">
    <property type="entry name" value="FAD-DEPENDENT OXIDOREDUCTASE"/>
    <property type="match status" value="1"/>
</dbReference>
<feature type="domain" description="Rhodanese" evidence="1">
    <location>
        <begin position="42"/>
        <end position="131"/>
    </location>
</feature>
<dbReference type="InterPro" id="IPR036873">
    <property type="entry name" value="Rhodanese-like_dom_sf"/>
</dbReference>
<name>A0ABU9CGX9_9BURK</name>
<evidence type="ECO:0000313" key="3">
    <source>
        <dbReference type="Proteomes" id="UP001365405"/>
    </source>
</evidence>
<dbReference type="PANTHER" id="PTHR43031:SF18">
    <property type="entry name" value="RHODANESE-RELATED SULFURTRANSFERASES"/>
    <property type="match status" value="1"/>
</dbReference>
<dbReference type="Gene3D" id="3.40.250.10">
    <property type="entry name" value="Rhodanese-like domain"/>
    <property type="match status" value="1"/>
</dbReference>